<accession>A0A1H2TWJ7</accession>
<keyword evidence="1" id="KW-0812">Transmembrane</keyword>
<feature type="transmembrane region" description="Helical" evidence="1">
    <location>
        <begin position="83"/>
        <end position="103"/>
    </location>
</feature>
<proteinExistence type="predicted"/>
<dbReference type="RefSeq" id="WP_093029385.1">
    <property type="nucleotide sequence ID" value="NZ_FNNZ01000004.1"/>
</dbReference>
<dbReference type="OrthoDB" id="5769352at2"/>
<gene>
    <name evidence="2" type="ORF">SAMN05421783_104202</name>
</gene>
<dbReference type="AlphaFoldDB" id="A0A1H2TWJ7"/>
<keyword evidence="1" id="KW-0472">Membrane</keyword>
<keyword evidence="1" id="KW-1133">Transmembrane helix</keyword>
<organism evidence="2 3">
    <name type="scientific">Thiocapsa roseopersicina</name>
    <dbReference type="NCBI Taxonomy" id="1058"/>
    <lineage>
        <taxon>Bacteria</taxon>
        <taxon>Pseudomonadati</taxon>
        <taxon>Pseudomonadota</taxon>
        <taxon>Gammaproteobacteria</taxon>
        <taxon>Chromatiales</taxon>
        <taxon>Chromatiaceae</taxon>
        <taxon>Thiocapsa</taxon>
    </lineage>
</organism>
<protein>
    <submittedName>
        <fullName evidence="2">Uncharacterized protein</fullName>
    </submittedName>
</protein>
<sequence length="118" mass="13374">MKYYLGAVCLLMGAWLVYQALAHRRAVIGARERAAAQNREQKIHQHLEGMRLGLAPLYVMGILFTGMVLAAIWFVVDRERVFSVLDILGFLMVLAAYAFWMAVRIQYSPIGLDAKQTE</sequence>
<reference evidence="3" key="1">
    <citation type="submission" date="2016-10" db="EMBL/GenBank/DDBJ databases">
        <authorList>
            <person name="Varghese N."/>
            <person name="Submissions S."/>
        </authorList>
    </citation>
    <scope>NUCLEOTIDE SEQUENCE [LARGE SCALE GENOMIC DNA]</scope>
    <source>
        <strain evidence="3">DSM 217</strain>
    </source>
</reference>
<feature type="transmembrane region" description="Helical" evidence="1">
    <location>
        <begin position="57"/>
        <end position="76"/>
    </location>
</feature>
<evidence type="ECO:0000313" key="2">
    <source>
        <dbReference type="EMBL" id="SDW48180.1"/>
    </source>
</evidence>
<evidence type="ECO:0000256" key="1">
    <source>
        <dbReference type="SAM" id="Phobius"/>
    </source>
</evidence>
<dbReference type="EMBL" id="FNNZ01000004">
    <property type="protein sequence ID" value="SDW48180.1"/>
    <property type="molecule type" value="Genomic_DNA"/>
</dbReference>
<dbReference type="Proteomes" id="UP000198816">
    <property type="component" value="Unassembled WGS sequence"/>
</dbReference>
<keyword evidence="3" id="KW-1185">Reference proteome</keyword>
<evidence type="ECO:0000313" key="3">
    <source>
        <dbReference type="Proteomes" id="UP000198816"/>
    </source>
</evidence>
<name>A0A1H2TWJ7_THIRO</name>